<sequence>MWVEIMDYFTTMMTMASLYDNAEGMSERGKLELCLSMMDHSELKTFGLELGRRIVPQAQLVGEPLLRKLLTFRLKVFVSDTRPSCTFQKTCLRSNTAVQPKCRKFL</sequence>
<evidence type="ECO:0000313" key="2">
    <source>
        <dbReference type="EMBL" id="QJE49225.1"/>
    </source>
</evidence>
<proteinExistence type="predicted"/>
<dbReference type="EMBL" id="MK681856">
    <property type="protein sequence ID" value="QJE49225.1"/>
    <property type="molecule type" value="Genomic_DNA"/>
</dbReference>
<protein>
    <submittedName>
        <fullName evidence="2">Uncharacterized protein</fullName>
    </submittedName>
</protein>
<gene>
    <name evidence="1" type="ORF">LMBV_075</name>
    <name evidence="2" type="ORF">LMBV_076</name>
</gene>
<dbReference type="EMBL" id="MK681855">
    <property type="protein sequence ID" value="QJE49138.1"/>
    <property type="molecule type" value="Genomic_DNA"/>
</dbReference>
<evidence type="ECO:0000313" key="1">
    <source>
        <dbReference type="EMBL" id="QJE49138.1"/>
    </source>
</evidence>
<organism evidence="2 3">
    <name type="scientific">Largemouth bass virus</name>
    <dbReference type="NCBI Taxonomy" id="176656"/>
    <lineage>
        <taxon>Viruses</taxon>
        <taxon>Varidnaviria</taxon>
        <taxon>Bamfordvirae</taxon>
        <taxon>Nucleocytoviricota</taxon>
        <taxon>Megaviricetes</taxon>
        <taxon>Pimascovirales</taxon>
        <taxon>Pimascovirales incertae sedis</taxon>
        <taxon>Iridoviridae</taxon>
        <taxon>Alphairidovirinae</taxon>
        <taxon>Ranavirus</taxon>
        <taxon>Ranavirus micropterus1</taxon>
        <taxon>Santee-Cooper ranavirus</taxon>
    </lineage>
</organism>
<accession>A0A9X7TQZ1</accession>
<dbReference type="Proteomes" id="UP000503328">
    <property type="component" value="Segment"/>
</dbReference>
<dbReference type="Proteomes" id="UP000501740">
    <property type="component" value="Segment"/>
</dbReference>
<reference evidence="3 4" key="1">
    <citation type="submission" date="2019-03" db="EMBL/GenBank/DDBJ databases">
        <authorList>
            <person name="Winters A.D."/>
            <person name="Faisal M."/>
        </authorList>
    </citation>
    <scope>NUCLEOTIDE SEQUENCE [LARGE SCALE GENOMIC DNA]</scope>
    <source>
        <strain evidence="1 4">Alleghany 12-343</strain>
        <strain evidence="2 3">Pine 14-204</strain>
    </source>
</reference>
<name>A0A9X7TQZ1_9VIRU</name>
<evidence type="ECO:0000313" key="3">
    <source>
        <dbReference type="Proteomes" id="UP000501740"/>
    </source>
</evidence>
<evidence type="ECO:0000313" key="4">
    <source>
        <dbReference type="Proteomes" id="UP000503328"/>
    </source>
</evidence>